<sequence length="91" mass="10283">MADVVVKDLQDLVSDLNDLIGQFEGALDFQNEDKGLWGQHNANLSMGDFAANWTIHRDAMVKDMKSLRDEVTKVDQAWAQSDTQLLQSFQN</sequence>
<reference evidence="1" key="1">
    <citation type="submission" date="2020-11" db="EMBL/GenBank/DDBJ databases">
        <title>Isolation and identification of active actinomycetes.</title>
        <authorList>
            <person name="Yu B."/>
        </authorList>
    </citation>
    <scope>NUCLEOTIDE SEQUENCE</scope>
    <source>
        <strain evidence="1">NEAU-YB345</strain>
    </source>
</reference>
<comment type="caution">
    <text evidence="1">The sequence shown here is derived from an EMBL/GenBank/DDBJ whole genome shotgun (WGS) entry which is preliminary data.</text>
</comment>
<dbReference type="Proteomes" id="UP000657385">
    <property type="component" value="Unassembled WGS sequence"/>
</dbReference>
<accession>A0A931B386</accession>
<keyword evidence="2" id="KW-1185">Reference proteome</keyword>
<name>A0A931B386_9ACTN</name>
<evidence type="ECO:0000313" key="1">
    <source>
        <dbReference type="EMBL" id="MBF9069549.1"/>
    </source>
</evidence>
<dbReference type="EMBL" id="JADPRT010000006">
    <property type="protein sequence ID" value="MBF9069549.1"/>
    <property type="molecule type" value="Genomic_DNA"/>
</dbReference>
<evidence type="ECO:0000313" key="2">
    <source>
        <dbReference type="Proteomes" id="UP000657385"/>
    </source>
</evidence>
<protein>
    <submittedName>
        <fullName evidence="1">Uncharacterized protein</fullName>
    </submittedName>
</protein>
<gene>
    <name evidence="1" type="ORF">I2501_16110</name>
</gene>
<dbReference type="AlphaFoldDB" id="A0A931B386"/>
<organism evidence="1 2">
    <name type="scientific">Streptacidiphilus fuscans</name>
    <dbReference type="NCBI Taxonomy" id="2789292"/>
    <lineage>
        <taxon>Bacteria</taxon>
        <taxon>Bacillati</taxon>
        <taxon>Actinomycetota</taxon>
        <taxon>Actinomycetes</taxon>
        <taxon>Kitasatosporales</taxon>
        <taxon>Streptomycetaceae</taxon>
        <taxon>Streptacidiphilus</taxon>
    </lineage>
</organism>
<proteinExistence type="predicted"/>
<dbReference type="RefSeq" id="WP_196194736.1">
    <property type="nucleotide sequence ID" value="NZ_JADPRT010000006.1"/>
</dbReference>